<gene>
    <name evidence="2" type="ORF">AZE42_12271</name>
</gene>
<dbReference type="Pfam" id="PF01713">
    <property type="entry name" value="Smr"/>
    <property type="match status" value="1"/>
</dbReference>
<accession>A0A1J8PWI2</accession>
<dbReference type="PROSITE" id="PS50828">
    <property type="entry name" value="SMR"/>
    <property type="match status" value="1"/>
</dbReference>
<feature type="domain" description="Smr" evidence="1">
    <location>
        <begin position="25"/>
        <end position="101"/>
    </location>
</feature>
<reference evidence="2 3" key="1">
    <citation type="submission" date="2016-03" db="EMBL/GenBank/DDBJ databases">
        <title>Comparative genomics of the ectomycorrhizal sister species Rhizopogon vinicolor and Rhizopogon vesiculosus (Basidiomycota: Boletales) reveals a divergence of the mating type B locus.</title>
        <authorList>
            <person name="Mujic A.B."/>
            <person name="Kuo A."/>
            <person name="Tritt A."/>
            <person name="Lipzen A."/>
            <person name="Chen C."/>
            <person name="Johnson J."/>
            <person name="Sharma A."/>
            <person name="Barry K."/>
            <person name="Grigoriev I.V."/>
            <person name="Spatafora J.W."/>
        </authorList>
    </citation>
    <scope>NUCLEOTIDE SEQUENCE [LARGE SCALE GENOMIC DNA]</scope>
    <source>
        <strain evidence="2 3">AM-OR11-056</strain>
    </source>
</reference>
<dbReference type="OrthoDB" id="3231855at2759"/>
<dbReference type="PANTHER" id="PTHR47417">
    <property type="entry name" value="SMR DOMAIN-CONTAINING PROTEIN YPL199C"/>
    <property type="match status" value="1"/>
</dbReference>
<dbReference type="STRING" id="180088.A0A1J8PWI2"/>
<organism evidence="2 3">
    <name type="scientific">Rhizopogon vesiculosus</name>
    <dbReference type="NCBI Taxonomy" id="180088"/>
    <lineage>
        <taxon>Eukaryota</taxon>
        <taxon>Fungi</taxon>
        <taxon>Dikarya</taxon>
        <taxon>Basidiomycota</taxon>
        <taxon>Agaricomycotina</taxon>
        <taxon>Agaricomycetes</taxon>
        <taxon>Agaricomycetidae</taxon>
        <taxon>Boletales</taxon>
        <taxon>Suillineae</taxon>
        <taxon>Rhizopogonaceae</taxon>
        <taxon>Rhizopogon</taxon>
    </lineage>
</organism>
<dbReference type="SUPFAM" id="SSF160443">
    <property type="entry name" value="SMR domain-like"/>
    <property type="match status" value="1"/>
</dbReference>
<dbReference type="AlphaFoldDB" id="A0A1J8PWI2"/>
<dbReference type="PANTHER" id="PTHR47417:SF1">
    <property type="entry name" value="SMR DOMAIN-CONTAINING PROTEIN YPL199C"/>
    <property type="match status" value="1"/>
</dbReference>
<dbReference type="InterPro" id="IPR002625">
    <property type="entry name" value="Smr_dom"/>
</dbReference>
<protein>
    <recommendedName>
        <fullName evidence="1">Smr domain-containing protein</fullName>
    </recommendedName>
</protein>
<name>A0A1J8PWI2_9AGAM</name>
<evidence type="ECO:0000313" key="2">
    <source>
        <dbReference type="EMBL" id="OJA13213.1"/>
    </source>
</evidence>
<dbReference type="SMART" id="SM00463">
    <property type="entry name" value="SMR"/>
    <property type="match status" value="1"/>
</dbReference>
<evidence type="ECO:0000259" key="1">
    <source>
        <dbReference type="PROSITE" id="PS50828"/>
    </source>
</evidence>
<evidence type="ECO:0000313" key="3">
    <source>
        <dbReference type="Proteomes" id="UP000183567"/>
    </source>
</evidence>
<dbReference type="InterPro" id="IPR036063">
    <property type="entry name" value="Smr_dom_sf"/>
</dbReference>
<dbReference type="EMBL" id="LVVM01004301">
    <property type="protein sequence ID" value="OJA13213.1"/>
    <property type="molecule type" value="Genomic_DNA"/>
</dbReference>
<keyword evidence="3" id="KW-1185">Reference proteome</keyword>
<proteinExistence type="predicted"/>
<dbReference type="Proteomes" id="UP000183567">
    <property type="component" value="Unassembled WGS sequence"/>
</dbReference>
<dbReference type="Gene3D" id="3.30.1370.110">
    <property type="match status" value="1"/>
</dbReference>
<comment type="caution">
    <text evidence="2">The sequence shown here is derived from an EMBL/GenBank/DDBJ whole genome shotgun (WGS) entry which is preliminary data.</text>
</comment>
<sequence length="101" mass="11387">MVLLNKEASAKIFQEKNQKHKRNIIDLHRLHVPEAESHFKEAVEAARERRKLSLLVIVGKGIHSNGGIPKIKPTIYALGERLGMIVNVDPRNDGCLVVNFK</sequence>
<dbReference type="InterPro" id="IPR053020">
    <property type="entry name" value="Smr_domain_protein"/>
</dbReference>